<accession>A0A1X0DS75</accession>
<dbReference type="EMBL" id="MVHU01000063">
    <property type="protein sequence ID" value="ORA75225.1"/>
    <property type="molecule type" value="Genomic_DNA"/>
</dbReference>
<protein>
    <recommendedName>
        <fullName evidence="1">AB hydrolase-1 domain-containing protein</fullName>
    </recommendedName>
</protein>
<dbReference type="InterPro" id="IPR000073">
    <property type="entry name" value="AB_hydrolase_1"/>
</dbReference>
<dbReference type="SUPFAM" id="SSF53474">
    <property type="entry name" value="alpha/beta-Hydrolases"/>
    <property type="match status" value="1"/>
</dbReference>
<dbReference type="GO" id="GO:0016020">
    <property type="term" value="C:membrane"/>
    <property type="evidence" value="ECO:0007669"/>
    <property type="project" value="TreeGrafter"/>
</dbReference>
<dbReference type="PRINTS" id="PR00412">
    <property type="entry name" value="EPOXHYDRLASE"/>
</dbReference>
<dbReference type="Proteomes" id="UP000192713">
    <property type="component" value="Unassembled WGS sequence"/>
</dbReference>
<gene>
    <name evidence="2" type="ORF">BST28_22255</name>
</gene>
<name>A0A1X0DS75_9MYCO</name>
<reference evidence="2 3" key="1">
    <citation type="submission" date="2017-02" db="EMBL/GenBank/DDBJ databases">
        <title>The new phylogeny of genus Mycobacterium.</title>
        <authorList>
            <person name="Tortoli E."/>
            <person name="Trovato A."/>
            <person name="Cirillo D.M."/>
        </authorList>
    </citation>
    <scope>NUCLEOTIDE SEQUENCE [LARGE SCALE GENOMIC DNA]</scope>
    <source>
        <strain evidence="2 3">DSM 45093</strain>
    </source>
</reference>
<dbReference type="InterPro" id="IPR029058">
    <property type="entry name" value="AB_hydrolase_fold"/>
</dbReference>
<organism evidence="2 3">
    <name type="scientific">Mycolicibacter kumamotonensis</name>
    <dbReference type="NCBI Taxonomy" id="354243"/>
    <lineage>
        <taxon>Bacteria</taxon>
        <taxon>Bacillati</taxon>
        <taxon>Actinomycetota</taxon>
        <taxon>Actinomycetes</taxon>
        <taxon>Mycobacteriales</taxon>
        <taxon>Mycobacteriaceae</taxon>
        <taxon>Mycolicibacter</taxon>
    </lineage>
</organism>
<dbReference type="Gene3D" id="3.40.50.1820">
    <property type="entry name" value="alpha/beta hydrolase"/>
    <property type="match status" value="1"/>
</dbReference>
<dbReference type="InterPro" id="IPR000639">
    <property type="entry name" value="Epox_hydrolase-like"/>
</dbReference>
<dbReference type="PANTHER" id="PTHR43798">
    <property type="entry name" value="MONOACYLGLYCEROL LIPASE"/>
    <property type="match status" value="1"/>
</dbReference>
<dbReference type="RefSeq" id="WP_083083150.1">
    <property type="nucleotide sequence ID" value="NZ_MVHU01000063.1"/>
</dbReference>
<dbReference type="PRINTS" id="PR00111">
    <property type="entry name" value="ABHYDROLASE"/>
</dbReference>
<dbReference type="InterPro" id="IPR050266">
    <property type="entry name" value="AB_hydrolase_sf"/>
</dbReference>
<sequence length="303" mass="33854">MDILRTPSDRFSSLPGFPFEARFIDFEEVRIARVDEGSGPPILMIHGQPTWSFLFRKCIPPLVAAGYRCIAPDLPGFGRSDKPADIGWYSYERHVEVLAKLVRDLDLHDVTLLLHDWGGPIGLRLATGEVGDRISRIVAMETVAVTGDFDLGEVWHLFRQIVAERDPVPCGRLVRMGCHTRPSREVVKGYDAPYPTRAYQAGVRAFPELIPRTPDSPGASANRDVVTALAHDDRPVLLMWGEHDLIFPRERLADRLRAIFRDARDPLVIPGAGHFVFEDQAEFIATTLARWLSSPKAIVGAQS</sequence>
<feature type="domain" description="AB hydrolase-1" evidence="1">
    <location>
        <begin position="40"/>
        <end position="279"/>
    </location>
</feature>
<proteinExistence type="predicted"/>
<evidence type="ECO:0000313" key="2">
    <source>
        <dbReference type="EMBL" id="ORA75225.1"/>
    </source>
</evidence>
<evidence type="ECO:0000259" key="1">
    <source>
        <dbReference type="Pfam" id="PF00561"/>
    </source>
</evidence>
<dbReference type="PANTHER" id="PTHR43798:SF24">
    <property type="entry name" value="CIS-3-ALKYL-4-ALKYLOXETAN-2-ONE DECARBOXYLASE"/>
    <property type="match status" value="1"/>
</dbReference>
<evidence type="ECO:0000313" key="3">
    <source>
        <dbReference type="Proteomes" id="UP000192713"/>
    </source>
</evidence>
<dbReference type="GO" id="GO:0003824">
    <property type="term" value="F:catalytic activity"/>
    <property type="evidence" value="ECO:0007669"/>
    <property type="project" value="InterPro"/>
</dbReference>
<dbReference type="NCBIfam" id="NF002043">
    <property type="entry name" value="PRK00870.1"/>
    <property type="match status" value="1"/>
</dbReference>
<dbReference type="AlphaFoldDB" id="A0A1X0DS75"/>
<dbReference type="Pfam" id="PF00561">
    <property type="entry name" value="Abhydrolase_1"/>
    <property type="match status" value="1"/>
</dbReference>
<comment type="caution">
    <text evidence="2">The sequence shown here is derived from an EMBL/GenBank/DDBJ whole genome shotgun (WGS) entry which is preliminary data.</text>
</comment>